<name>A0A5D0HQK8_9FLAO</name>
<dbReference type="OrthoDB" id="9809404at2"/>
<evidence type="ECO:0000313" key="5">
    <source>
        <dbReference type="EMBL" id="TYA71662.1"/>
    </source>
</evidence>
<reference evidence="5 6" key="1">
    <citation type="submission" date="2019-08" db="EMBL/GenBank/DDBJ databases">
        <title>Seonamhaeicola sediminis sp. nov., isolated from marine sediment.</title>
        <authorList>
            <person name="Cao W.R."/>
        </authorList>
    </citation>
    <scope>NUCLEOTIDE SEQUENCE [LARGE SCALE GENOMIC DNA]</scope>
    <source>
        <strain evidence="5 6">B011</strain>
    </source>
</reference>
<dbReference type="PROSITE" id="PS51165">
    <property type="entry name" value="THUMP"/>
    <property type="match status" value="1"/>
</dbReference>
<organism evidence="5 6">
    <name type="scientific">Seonamhaeicola marinus</name>
    <dbReference type="NCBI Taxonomy" id="1912246"/>
    <lineage>
        <taxon>Bacteria</taxon>
        <taxon>Pseudomonadati</taxon>
        <taxon>Bacteroidota</taxon>
        <taxon>Flavobacteriia</taxon>
        <taxon>Flavobacteriales</taxon>
        <taxon>Flavobacteriaceae</taxon>
    </lineage>
</organism>
<dbReference type="Gene3D" id="3.40.50.150">
    <property type="entry name" value="Vaccinia Virus protein VP39"/>
    <property type="match status" value="1"/>
</dbReference>
<dbReference type="GO" id="GO:0008990">
    <property type="term" value="F:rRNA (guanine-N2-)-methyltransferase activity"/>
    <property type="evidence" value="ECO:0007669"/>
    <property type="project" value="TreeGrafter"/>
</dbReference>
<comment type="caution">
    <text evidence="5">The sequence shown here is derived from an EMBL/GenBank/DDBJ whole genome shotgun (WGS) entry which is preliminary data.</text>
</comment>
<dbReference type="Proteomes" id="UP000323930">
    <property type="component" value="Unassembled WGS sequence"/>
</dbReference>
<dbReference type="InterPro" id="IPR054170">
    <property type="entry name" value="RlmL_1st"/>
</dbReference>
<keyword evidence="1 5" id="KW-0489">Methyltransferase</keyword>
<accession>A0A5D0HQK8</accession>
<dbReference type="AlphaFoldDB" id="A0A5D0HQK8"/>
<dbReference type="InterPro" id="IPR029063">
    <property type="entry name" value="SAM-dependent_MTases_sf"/>
</dbReference>
<dbReference type="InterPro" id="IPR000241">
    <property type="entry name" value="RlmKL-like_Mtase"/>
</dbReference>
<dbReference type="PROSITE" id="PS00092">
    <property type="entry name" value="N6_MTASE"/>
    <property type="match status" value="1"/>
</dbReference>
<evidence type="ECO:0000259" key="4">
    <source>
        <dbReference type="PROSITE" id="PS51165"/>
    </source>
</evidence>
<dbReference type="Pfam" id="PF01170">
    <property type="entry name" value="UPF0020"/>
    <property type="match status" value="1"/>
</dbReference>
<dbReference type="Pfam" id="PF02926">
    <property type="entry name" value="THUMP"/>
    <property type="match status" value="1"/>
</dbReference>
<dbReference type="GO" id="GO:0003723">
    <property type="term" value="F:RNA binding"/>
    <property type="evidence" value="ECO:0007669"/>
    <property type="project" value="UniProtKB-UniRule"/>
</dbReference>
<protein>
    <submittedName>
        <fullName evidence="5">Class I SAM-dependent RNA methyltransferase</fullName>
    </submittedName>
</protein>
<evidence type="ECO:0000256" key="1">
    <source>
        <dbReference type="ARBA" id="ARBA00022603"/>
    </source>
</evidence>
<dbReference type="EMBL" id="VSDQ01000718">
    <property type="protein sequence ID" value="TYA71662.1"/>
    <property type="molecule type" value="Genomic_DNA"/>
</dbReference>
<dbReference type="SUPFAM" id="SSF53335">
    <property type="entry name" value="S-adenosyl-L-methionine-dependent methyltransferases"/>
    <property type="match status" value="1"/>
</dbReference>
<evidence type="ECO:0000256" key="2">
    <source>
        <dbReference type="ARBA" id="ARBA00022679"/>
    </source>
</evidence>
<feature type="domain" description="THUMP" evidence="4">
    <location>
        <begin position="46"/>
        <end position="157"/>
    </location>
</feature>
<dbReference type="PANTHER" id="PTHR47313">
    <property type="entry name" value="RIBOSOMAL RNA LARGE SUBUNIT METHYLTRANSFERASE K/L"/>
    <property type="match status" value="1"/>
</dbReference>
<keyword evidence="6" id="KW-1185">Reference proteome</keyword>
<sequence length="385" mass="44132">MEDNFKMVAKTLFGFEDLLENELTQMGAQNVKKGVRNVSFVGDKGFMYKANLGLRTAIKILKPIHTFRVNNEQDLYNNIYKMPWEDYLKPTGSLAVDATIHSHLFKHSLYIALKTKDAIVDRFRDNTGQRPNVDLKFPDLKINVHVDRNQCTISLDTSGDSLHKRGYKTATNIAPINEVLAAGMIMLSGWDGQSDFMDPMCGSGTMLIEAAMIACNIPPNLMRKEFAFERWADWDVDLFEKIEESLLKKTRDFHHKIMGYDKAPSAVYKAKDNVKNAQLDDFITVKHEDFFKTQKGGNEKLHMVFNPPYGERLNIDLEAFYKNIGDTLKQNYPGTDAWFITSNLEALKHVGLRPSRKIQLFNAKLESRLVKYVMYEGSKKGKYMK</sequence>
<dbReference type="GO" id="GO:0070043">
    <property type="term" value="F:rRNA (guanine-N7-)-methyltransferase activity"/>
    <property type="evidence" value="ECO:0007669"/>
    <property type="project" value="TreeGrafter"/>
</dbReference>
<keyword evidence="2 5" id="KW-0808">Transferase</keyword>
<dbReference type="PANTHER" id="PTHR47313:SF1">
    <property type="entry name" value="RIBOSOMAL RNA LARGE SUBUNIT METHYLTRANSFERASE K_L"/>
    <property type="match status" value="1"/>
</dbReference>
<dbReference type="Pfam" id="PF22020">
    <property type="entry name" value="RlmL_1st"/>
    <property type="match status" value="1"/>
</dbReference>
<proteinExistence type="predicted"/>
<keyword evidence="3" id="KW-0694">RNA-binding</keyword>
<dbReference type="RefSeq" id="WP_148544648.1">
    <property type="nucleotide sequence ID" value="NZ_VSDQ01000718.1"/>
</dbReference>
<evidence type="ECO:0000256" key="3">
    <source>
        <dbReference type="PROSITE-ProRule" id="PRU00529"/>
    </source>
</evidence>
<gene>
    <name evidence="5" type="ORF">FUA24_19045</name>
</gene>
<dbReference type="CDD" id="cd11715">
    <property type="entry name" value="THUMP_AdoMetMT"/>
    <property type="match status" value="1"/>
</dbReference>
<dbReference type="InterPro" id="IPR004114">
    <property type="entry name" value="THUMP_dom"/>
</dbReference>
<dbReference type="InterPro" id="IPR053943">
    <property type="entry name" value="RlmKL-like_Mtase_CS"/>
</dbReference>
<evidence type="ECO:0000313" key="6">
    <source>
        <dbReference type="Proteomes" id="UP000323930"/>
    </source>
</evidence>
<dbReference type="InterPro" id="IPR002052">
    <property type="entry name" value="DNA_methylase_N6_adenine_CS"/>
</dbReference>
<dbReference type="PROSITE" id="PS01261">
    <property type="entry name" value="UPF0020"/>
    <property type="match status" value="1"/>
</dbReference>
<dbReference type="SMART" id="SM00981">
    <property type="entry name" value="THUMP"/>
    <property type="match status" value="1"/>
</dbReference>
<dbReference type="Gene3D" id="3.30.2130.30">
    <property type="match status" value="1"/>
</dbReference>